<dbReference type="STRING" id="1121290.CLAOCE_21680"/>
<comment type="caution">
    <text evidence="2">The sequence shown here is derived from an EMBL/GenBank/DDBJ whole genome shotgun (WGS) entry which is preliminary data.</text>
</comment>
<dbReference type="PATRIC" id="fig|1121290.3.peg.2182"/>
<protein>
    <submittedName>
        <fullName evidence="2">Putative amidase domain protein</fullName>
    </submittedName>
</protein>
<dbReference type="PANTHER" id="PTHR40032:SF1">
    <property type="entry name" value="EXPORTED PROTEIN"/>
    <property type="match status" value="1"/>
</dbReference>
<proteinExistence type="predicted"/>
<keyword evidence="3" id="KW-1185">Reference proteome</keyword>
<reference evidence="2 3" key="1">
    <citation type="submission" date="2016-06" db="EMBL/GenBank/DDBJ databases">
        <title>Genome sequence of Clostridium acetireducens DSM 10703.</title>
        <authorList>
            <person name="Poehlein A."/>
            <person name="Fluechter S."/>
            <person name="Duerre P."/>
            <person name="Daniel R."/>
        </authorList>
    </citation>
    <scope>NUCLEOTIDE SEQUENCE [LARGE SCALE GENOMIC DNA]</scope>
    <source>
        <strain evidence="2 3">DSM 10703</strain>
    </source>
</reference>
<evidence type="ECO:0000259" key="1">
    <source>
        <dbReference type="Pfam" id="PF12671"/>
    </source>
</evidence>
<gene>
    <name evidence="2" type="ORF">CLOACE_21680</name>
</gene>
<dbReference type="Proteomes" id="UP000175744">
    <property type="component" value="Unassembled WGS sequence"/>
</dbReference>
<dbReference type="OrthoDB" id="9812429at2"/>
<dbReference type="EMBL" id="LZFO01000047">
    <property type="protein sequence ID" value="OFI01380.1"/>
    <property type="molecule type" value="Genomic_DNA"/>
</dbReference>
<sequence>MRWRQNGYSRVDAVRYATTYALSPNPAFRYFPVINNSSGDCTNFISQCLLAGGAKMQYNNSHPWWYNNKGTPNVMDDTWSIPWAVANSLYYYLKTNQEKKSPYVKGLEVYDKSLLDVGDLICYEGNDGVVFHSAIITSFFNGEPLVSQHSFEALNIPYEKSWITRKHHFLKISI</sequence>
<dbReference type="AlphaFoldDB" id="A0A1E8EVW6"/>
<accession>A0A1E8EVW6</accession>
<dbReference type="Pfam" id="PF12671">
    <property type="entry name" value="Amidase_6"/>
    <property type="match status" value="1"/>
</dbReference>
<name>A0A1E8EVW6_9CLOT</name>
<organism evidence="2 3">
    <name type="scientific">Clostridium acetireducens DSM 10703</name>
    <dbReference type="NCBI Taxonomy" id="1121290"/>
    <lineage>
        <taxon>Bacteria</taxon>
        <taxon>Bacillati</taxon>
        <taxon>Bacillota</taxon>
        <taxon>Clostridia</taxon>
        <taxon>Eubacteriales</taxon>
        <taxon>Clostridiaceae</taxon>
        <taxon>Clostridium</taxon>
    </lineage>
</organism>
<dbReference type="InterPro" id="IPR024301">
    <property type="entry name" value="Amidase_6"/>
</dbReference>
<feature type="domain" description="Putative amidase" evidence="1">
    <location>
        <begin position="8"/>
        <end position="168"/>
    </location>
</feature>
<dbReference type="PANTHER" id="PTHR40032">
    <property type="entry name" value="EXPORTED PROTEIN-RELATED"/>
    <property type="match status" value="1"/>
</dbReference>
<evidence type="ECO:0000313" key="3">
    <source>
        <dbReference type="Proteomes" id="UP000175744"/>
    </source>
</evidence>
<evidence type="ECO:0000313" key="2">
    <source>
        <dbReference type="EMBL" id="OFI01380.1"/>
    </source>
</evidence>
<dbReference type="RefSeq" id="WP_070111269.1">
    <property type="nucleotide sequence ID" value="NZ_LZFO01000047.1"/>
</dbReference>